<proteinExistence type="predicted"/>
<dbReference type="RefSeq" id="WP_234660999.1">
    <property type="nucleotide sequence ID" value="NZ_AP027734.1"/>
</dbReference>
<evidence type="ECO:0000313" key="2">
    <source>
        <dbReference type="Proteomes" id="UP001321477"/>
    </source>
</evidence>
<accession>A0ABN6Y9K1</accession>
<dbReference type="EMBL" id="AP027734">
    <property type="protein sequence ID" value="BDZ54040.1"/>
    <property type="molecule type" value="Genomic_DNA"/>
</dbReference>
<reference evidence="2" key="1">
    <citation type="journal article" date="2019" name="Int. J. Syst. Evol. Microbiol.">
        <title>The Global Catalogue of Microorganisms (GCM) 10K type strain sequencing project: providing services to taxonomists for standard genome sequencing and annotation.</title>
        <authorList>
            <consortium name="The Broad Institute Genomics Platform"/>
            <consortium name="The Broad Institute Genome Sequencing Center for Infectious Disease"/>
            <person name="Wu L."/>
            <person name="Ma J."/>
        </authorList>
    </citation>
    <scope>NUCLEOTIDE SEQUENCE [LARGE SCALE GENOMIC DNA]</scope>
    <source>
        <strain evidence="2">NBRC 109019</strain>
    </source>
</reference>
<evidence type="ECO:0000313" key="1">
    <source>
        <dbReference type="EMBL" id="BDZ54040.1"/>
    </source>
</evidence>
<dbReference type="Proteomes" id="UP001321477">
    <property type="component" value="Chromosome"/>
</dbReference>
<keyword evidence="2" id="KW-1185">Reference proteome</keyword>
<name>A0ABN6Y9K1_9MICO</name>
<organism evidence="1 2">
    <name type="scientific">Agromyces marinus</name>
    <dbReference type="NCBI Taxonomy" id="1389020"/>
    <lineage>
        <taxon>Bacteria</taxon>
        <taxon>Bacillati</taxon>
        <taxon>Actinomycetota</taxon>
        <taxon>Actinomycetes</taxon>
        <taxon>Micrococcales</taxon>
        <taxon>Microbacteriaceae</taxon>
        <taxon>Agromyces</taxon>
    </lineage>
</organism>
<gene>
    <name evidence="1" type="ORF">GCM10025870_11130</name>
</gene>
<protein>
    <recommendedName>
        <fullName evidence="3">Tip attachment protein J domain-containing protein</fullName>
    </recommendedName>
</protein>
<sequence>MTLLGKVLGSGWAAGVVLGDDVRLLLDSLEEIATPAGGARLTADAAIPGALGAGLPSGTTVRWALARAGNGFRMTLTLEGAASQPVPGVAAASRTESGTGVRRRARLTQTGAGALTMQLTGAVVIEGKPQRVTTITANGLRLVPSSPSMLLPGGIGLTAPTGFTVGPGQRVEFVLPGDVPLFGGLVIPADLALGGRAITAEVPVRLRAPDPEVTGTIAWRTGPAPSLVDLVPVAISLALDLPVGALGPLPTGDTSTRLRLDASRPVDEPDRLRLAVGVESDAAEGVVHVPHSQAAKVPGAMVALAPGVLAEIGGTAASVAALLAAAAFAQAVTTRGGYTVHSAVIEAATSGPVSLRLDLSGSVSVAPWGVSNFLRISMDQNRPMRVRWRDVRATIDPSKPGAEALRLDFASARAEILDPGGWTVETAANLFEIVGTRSGSGSTWFEIDLRFTYDLGPVRVSGATVRATWDGGSVRYGIRGLQASIEVPGLVEAGGSISLADGVEVVLWAELVPLGASGFLVFRTATEGGVTRYEFTLGVDLPVPILLGPTGLSLYTIAATFGTNSAMPPLGTADPLGELRTWQPWDGLETRSGATTLGAGVVVGTAPDAGFAFNALGVFGISLPDPALRIALDAHFLAARYRAADLPLLDEHAGGGAGLALFGGLAVSDRDIVIGVVGTYDIPRVVSIELPVVGRFPFDSDDWFLHAGSDQVHGRTPAPLSATVFPGLGPLEVRGWGYVMIRGDGITNVGGTGTTLGGFAVAVGAGFTKTFGVRPVLWAEVSAAFVAAIGTRPFMLWITADLRGRAGIGPFSVGVDTKLTIQIGPDERVDIAFKACVSIDLWLTTLSGCLEIGTLDTDPAEPPVPADDEWPFPVFALADGIGRLHVDGVDEHEPPAPDPDPVPPSWSSVETVWPDAIPLLTFPVAPVVEAPGVPLPGGTQNGGITGSGTYRFRWVLADLALEEIGDGGVVAGTVSLDRSAWQAAAEDVVVTSGLRQLALLTTSRGVSLIHQSPTYQKPDRHPLKSVTGLCNWDPIRARAWSFGVDATADGDGEWHVPGRHGPLTPLSLRIFSSPVGFRARWRTWVDRQDADIPGIAATSGPYRFDAIEVEGTTLTGALSVGAPVAVAPTHPDRPPVMQELTIVLDEPIQEGALYLLARTPSTELVERASRARTTGLGGQDQIAVEIVDQFGDEGEFVVLRLELPKGTETVTWSPPWEVSPDVLGLHALAHATADAADTARAATDDAVANDLVAILKPWTTRTVLKTDARYRIRATLRWERLQDGVPGAFVPPPGSERTMHWFFRTAPARAGISAAIAPWKGIGAPVSAAIQVLARPTFDVSSIQRYFDRYSVAEGQSFVFTADAPTASFFAVHVAALAAAYGRHPVLLLRRIDRPRVPDEPYDAEPTITGVILKVAASLGMLVAETAAEAGCAVPPQGIRLGWPGTLERDASYELSVAFPEKGKRAKVGDPELAGITFSTSSSEGPPQLIESLGLADATSGPALARARATGDLPIRGTLADAPGTVVGDAALESMLDQLGIQLDGFGGGARSAVLWSRLDGGGWAARGLLVESDEPLIRDGGRRMALQGARIGSTELTIRRANAAGTRALWLATAPIALAAPTVVSLTATDRGAPFTRRLTVEPVPRFATALMAEAVR</sequence>
<evidence type="ECO:0008006" key="3">
    <source>
        <dbReference type="Google" id="ProtNLM"/>
    </source>
</evidence>